<accession>A0A0J6C7Q5</accession>
<evidence type="ECO:0000313" key="2">
    <source>
        <dbReference type="Proteomes" id="UP000036166"/>
    </source>
</evidence>
<gene>
    <name evidence="1" type="ORF">ACM15_18120</name>
</gene>
<protein>
    <submittedName>
        <fullName evidence="1">Uncharacterized protein</fullName>
    </submittedName>
</protein>
<dbReference type="PATRIC" id="fig|328812.4.peg.4669"/>
<sequence>MLQKKKGVKKQRLTASYKKSYQQVFCLFSLFSSDGFKGFFRFYKRDFISLKKQVKTAFCFYRVATFPFIRLQESPDKESPSVPAEHERK</sequence>
<dbReference type="Proteomes" id="UP000036166">
    <property type="component" value="Unassembled WGS sequence"/>
</dbReference>
<dbReference type="AlphaFoldDB" id="A0A0J6C7Q5"/>
<proteinExistence type="predicted"/>
<evidence type="ECO:0000313" key="1">
    <source>
        <dbReference type="EMBL" id="KMM32321.1"/>
    </source>
</evidence>
<reference evidence="1 2" key="1">
    <citation type="submission" date="2015-06" db="EMBL/GenBank/DDBJ databases">
        <title>Draft Genome Sequence of Parabacteroides goldsteinii with Putative Novel Metallo-Beta-Lactamases Isolated from a Blood Culture from a Human Patient.</title>
        <authorList>
            <person name="Krogh T.J."/>
            <person name="Agergaard C.N."/>
            <person name="Moller-Jensen J."/>
            <person name="Justesen U.S."/>
        </authorList>
    </citation>
    <scope>NUCLEOTIDE SEQUENCE [LARGE SCALE GENOMIC DNA]</scope>
    <source>
        <strain evidence="1 2">910340</strain>
    </source>
</reference>
<organism evidence="1 2">
    <name type="scientific">Parabacteroides goldsteinii</name>
    <dbReference type="NCBI Taxonomy" id="328812"/>
    <lineage>
        <taxon>Bacteria</taxon>
        <taxon>Pseudomonadati</taxon>
        <taxon>Bacteroidota</taxon>
        <taxon>Bacteroidia</taxon>
        <taxon>Bacteroidales</taxon>
        <taxon>Tannerellaceae</taxon>
        <taxon>Parabacteroides</taxon>
    </lineage>
</organism>
<name>A0A0J6C7Q5_9BACT</name>
<dbReference type="EMBL" id="LFJV01000065">
    <property type="protein sequence ID" value="KMM32321.1"/>
    <property type="molecule type" value="Genomic_DNA"/>
</dbReference>
<comment type="caution">
    <text evidence="1">The sequence shown here is derived from an EMBL/GenBank/DDBJ whole genome shotgun (WGS) entry which is preliminary data.</text>
</comment>